<evidence type="ECO:0000313" key="3">
    <source>
        <dbReference type="Proteomes" id="UP000238296"/>
    </source>
</evidence>
<comment type="caution">
    <text evidence="2">The sequence shown here is derived from an EMBL/GenBank/DDBJ whole genome shotgun (WGS) entry which is preliminary data.</text>
</comment>
<sequence>MRVAGRPERQRQPLPGVLRQRQRQLAPQRRRHRRLVEDAALQQQRQPVDALGGFGVHGRGDQGVHQVVVAQQAVAPGAGQAQRLAEQVVALFGQEAQQHRVIRRHQPGVVHRAREPSRLVLQAGFVHRLQPAAVDLDAGVLPAGLGGAVQAGDQPVHPQPTVAQVDVRVAAGDRDLGDHRLDLVDLDGPLPQDPPDLVDQAVQHAVVADLVDQVPEQVPGHGGHPALQFAFGLGRRGEQQRQVDRQHLGQVVAGLLGGDQRVQVVAVGDRGQPQLANRLQHDGVLVLAAQRAGAQRGQQGLRGRPVGAQEQAGGLQLLGPRLHRGAAAGLQQHQPQPVQDAAQFGRFADVTGLRHDSGGVAERRQPLVQHRAFAVPVAAR</sequence>
<name>A0A2S8BM23_9MYCO</name>
<gene>
    <name evidence="2" type="ORF">C1Y40_02100</name>
</gene>
<feature type="compositionally biased region" description="Basic and acidic residues" evidence="1">
    <location>
        <begin position="1"/>
        <end position="11"/>
    </location>
</feature>
<organism evidence="2 3">
    <name type="scientific">Mycobacterium talmoniae</name>
    <dbReference type="NCBI Taxonomy" id="1858794"/>
    <lineage>
        <taxon>Bacteria</taxon>
        <taxon>Bacillati</taxon>
        <taxon>Actinomycetota</taxon>
        <taxon>Actinomycetes</taxon>
        <taxon>Mycobacteriales</taxon>
        <taxon>Mycobacteriaceae</taxon>
        <taxon>Mycobacterium</taxon>
    </lineage>
</organism>
<reference evidence="2 3" key="1">
    <citation type="journal article" date="2017" name="Int. J. Syst. Evol. Microbiol.">
        <title>Mycobacterium talmoniae sp. nov., a slowly growing mycobacterium isolated from human respiratory samples.</title>
        <authorList>
            <person name="Davidson R.M."/>
            <person name="DeGroote M.A."/>
            <person name="Marola J.L."/>
            <person name="Buss S."/>
            <person name="Jones V."/>
            <person name="McNeil M.R."/>
            <person name="Freifeld A.G."/>
            <person name="Elaine Epperson L."/>
            <person name="Hasan N.A."/>
            <person name="Jackson M."/>
            <person name="Iwen P.C."/>
            <person name="Salfinger M."/>
            <person name="Strong M."/>
        </authorList>
    </citation>
    <scope>NUCLEOTIDE SEQUENCE [LARGE SCALE GENOMIC DNA]</scope>
    <source>
        <strain evidence="2 3">ATCC BAA-2683</strain>
    </source>
</reference>
<feature type="region of interest" description="Disordered" evidence="1">
    <location>
        <begin position="1"/>
        <end position="31"/>
    </location>
</feature>
<dbReference type="Proteomes" id="UP000238296">
    <property type="component" value="Unassembled WGS sequence"/>
</dbReference>
<evidence type="ECO:0000313" key="2">
    <source>
        <dbReference type="EMBL" id="PQM47689.1"/>
    </source>
</evidence>
<evidence type="ECO:0000256" key="1">
    <source>
        <dbReference type="SAM" id="MobiDB-lite"/>
    </source>
</evidence>
<proteinExistence type="predicted"/>
<accession>A0A2S8BM23</accession>
<protein>
    <submittedName>
        <fullName evidence="2">Uncharacterized protein</fullName>
    </submittedName>
</protein>
<dbReference type="EMBL" id="PPEA01000299">
    <property type="protein sequence ID" value="PQM47689.1"/>
    <property type="molecule type" value="Genomic_DNA"/>
</dbReference>
<dbReference type="AlphaFoldDB" id="A0A2S8BM23"/>